<dbReference type="Proteomes" id="UP001626550">
    <property type="component" value="Unassembled WGS sequence"/>
</dbReference>
<dbReference type="Pfam" id="PF16019">
    <property type="entry name" value="CSRNP_N"/>
    <property type="match status" value="1"/>
</dbReference>
<evidence type="ECO:0000259" key="10">
    <source>
        <dbReference type="Pfam" id="PF16019"/>
    </source>
</evidence>
<dbReference type="PRINTS" id="PR02031">
    <property type="entry name" value="CYSSERRICHNP"/>
</dbReference>
<dbReference type="GO" id="GO:0006915">
    <property type="term" value="P:apoptotic process"/>
    <property type="evidence" value="ECO:0007669"/>
    <property type="project" value="UniProtKB-KW"/>
</dbReference>
<evidence type="ECO:0000313" key="11">
    <source>
        <dbReference type="EMBL" id="KAL3310507.1"/>
    </source>
</evidence>
<feature type="domain" description="Cysteine/serine-rich nuclear protein N-terminal" evidence="10">
    <location>
        <begin position="51"/>
        <end position="295"/>
    </location>
</feature>
<feature type="region of interest" description="Disordered" evidence="9">
    <location>
        <begin position="12"/>
        <end position="35"/>
    </location>
</feature>
<dbReference type="InterPro" id="IPR023260">
    <property type="entry name" value="Cys/Ser-rich_nuc_prot"/>
</dbReference>
<evidence type="ECO:0000256" key="4">
    <source>
        <dbReference type="ARBA" id="ARBA00023015"/>
    </source>
</evidence>
<sequence length="474" mass="53320">MSRSDVHELESCCQDNDDHSSNHDGSIGDISQSSTSTNSILKSCRKSYHVSKRRVLFDSVDVFYFDREQGNTCVPCQGGYTLGMASNHSSFERFSLQVFQKKRKREKHRQIYKKCVDGKLDLPQDQVDFLKSVIQTPPCSPLSLREEETSSSSESCGSFASSDSYVCPGDSSSDEECDYSKKLEDLYILNAISLKKRKLLLKKAGVPSIDDEEKDECERIRQSRTVCGCDCPNGLCYPSTCQCALNGISCQVDRASFPCACMLPNGCANPLGRIKFDQNKARTHYLHTRMRLEMEETSSSALPILTRKRAPSPELDPQTRKPRLDGDALAKDEDERFLANYNTTLHGGCRDCQNDNYVKVLMHEWRFSRNYYQEESREFKGEEEIWPPEAVDSGYFSSPDEPQYLATGSFVDSYEADCATGWGETEKQPQCRLDPISCFLPKTPPSLIPASTSEYFETPANCAPMMQGTSGLRS</sequence>
<comment type="caution">
    <text evidence="11">The sequence shown here is derived from an EMBL/GenBank/DDBJ whole genome shotgun (WGS) entry which is preliminary data.</text>
</comment>
<evidence type="ECO:0000313" key="12">
    <source>
        <dbReference type="Proteomes" id="UP001626550"/>
    </source>
</evidence>
<name>A0ABD2PUD6_9PLAT</name>
<evidence type="ECO:0000256" key="9">
    <source>
        <dbReference type="SAM" id="MobiDB-lite"/>
    </source>
</evidence>
<organism evidence="11 12">
    <name type="scientific">Cichlidogyrus casuarinus</name>
    <dbReference type="NCBI Taxonomy" id="1844966"/>
    <lineage>
        <taxon>Eukaryota</taxon>
        <taxon>Metazoa</taxon>
        <taxon>Spiralia</taxon>
        <taxon>Lophotrochozoa</taxon>
        <taxon>Platyhelminthes</taxon>
        <taxon>Monogenea</taxon>
        <taxon>Monopisthocotylea</taxon>
        <taxon>Dactylogyridea</taxon>
        <taxon>Ancyrocephalidae</taxon>
        <taxon>Cichlidogyrus</taxon>
    </lineage>
</organism>
<feature type="region of interest" description="Disordered" evidence="9">
    <location>
        <begin position="297"/>
        <end position="325"/>
    </location>
</feature>
<protein>
    <submittedName>
        <fullName evidence="11">Cysteine-serine-rich nuclear protein</fullName>
    </submittedName>
</protein>
<keyword evidence="5" id="KW-0238">DNA-binding</keyword>
<keyword evidence="8" id="KW-0539">Nucleus</keyword>
<evidence type="ECO:0000256" key="2">
    <source>
        <dbReference type="ARBA" id="ARBA00008548"/>
    </source>
</evidence>
<evidence type="ECO:0000256" key="6">
    <source>
        <dbReference type="ARBA" id="ARBA00023159"/>
    </source>
</evidence>
<keyword evidence="6" id="KW-0010">Activator</keyword>
<proteinExistence type="inferred from homology"/>
<keyword evidence="4" id="KW-0805">Transcription regulation</keyword>
<dbReference type="GO" id="GO:0005634">
    <property type="term" value="C:nucleus"/>
    <property type="evidence" value="ECO:0007669"/>
    <property type="project" value="UniProtKB-SubCell"/>
</dbReference>
<evidence type="ECO:0000256" key="5">
    <source>
        <dbReference type="ARBA" id="ARBA00023125"/>
    </source>
</evidence>
<keyword evidence="3" id="KW-0053">Apoptosis</keyword>
<comment type="subcellular location">
    <subcellularLocation>
        <location evidence="1">Nucleus</location>
    </subcellularLocation>
</comment>
<dbReference type="AlphaFoldDB" id="A0ABD2PUD6"/>
<dbReference type="EMBL" id="JBJKFK010002892">
    <property type="protein sequence ID" value="KAL3310507.1"/>
    <property type="molecule type" value="Genomic_DNA"/>
</dbReference>
<keyword evidence="7" id="KW-0804">Transcription</keyword>
<evidence type="ECO:0000256" key="1">
    <source>
        <dbReference type="ARBA" id="ARBA00004123"/>
    </source>
</evidence>
<feature type="compositionally biased region" description="Basic and acidic residues" evidence="9">
    <location>
        <begin position="12"/>
        <end position="22"/>
    </location>
</feature>
<evidence type="ECO:0000256" key="8">
    <source>
        <dbReference type="ARBA" id="ARBA00023242"/>
    </source>
</evidence>
<gene>
    <name evidence="11" type="primary">CSRNP2_2</name>
    <name evidence="11" type="ORF">Ciccas_010929</name>
</gene>
<evidence type="ECO:0000256" key="7">
    <source>
        <dbReference type="ARBA" id="ARBA00023163"/>
    </source>
</evidence>
<comment type="similarity">
    <text evidence="2">Belongs to the AXUD1 family.</text>
</comment>
<dbReference type="PANTHER" id="PTHR13580">
    <property type="entry name" value="TGF-BETA INDUCED APOPTOSIS PROTEIN"/>
    <property type="match status" value="1"/>
</dbReference>
<reference evidence="11 12" key="1">
    <citation type="submission" date="2024-11" db="EMBL/GenBank/DDBJ databases">
        <title>Adaptive evolution of stress response genes in parasites aligns with host niche diversity.</title>
        <authorList>
            <person name="Hahn C."/>
            <person name="Resl P."/>
        </authorList>
    </citation>
    <scope>NUCLEOTIDE SEQUENCE [LARGE SCALE GENOMIC DNA]</scope>
    <source>
        <strain evidence="11">EGGRZ-B1_66</strain>
        <tissue evidence="11">Body</tissue>
    </source>
</reference>
<dbReference type="GO" id="GO:0003677">
    <property type="term" value="F:DNA binding"/>
    <property type="evidence" value="ECO:0007669"/>
    <property type="project" value="UniProtKB-KW"/>
</dbReference>
<accession>A0ABD2PUD6</accession>
<evidence type="ECO:0000256" key="3">
    <source>
        <dbReference type="ARBA" id="ARBA00022703"/>
    </source>
</evidence>
<dbReference type="PANTHER" id="PTHR13580:SF9">
    <property type="entry name" value="AXIN1 UP-REGULATED 1, ISOFORM A"/>
    <property type="match status" value="1"/>
</dbReference>
<dbReference type="InterPro" id="IPR031972">
    <property type="entry name" value="CSRNP_N"/>
</dbReference>
<keyword evidence="12" id="KW-1185">Reference proteome</keyword>